<evidence type="ECO:0000313" key="3">
    <source>
        <dbReference type="EMBL" id="ESQ89311.1"/>
    </source>
</evidence>
<gene>
    <name evidence="3" type="ORF">ABENE_14075</name>
</gene>
<sequence>MHIVTLTYKVPNDEVDRHLEAHMAWLKEGYAAGTFLAAGRRVPRTGGMIFAAGSRDELEAMMKRDPFNVNGVADYTIAEVNITSTADGLDSLKG</sequence>
<feature type="domain" description="YCII-related" evidence="2">
    <location>
        <begin position="1"/>
        <end position="80"/>
    </location>
</feature>
<dbReference type="PATRIC" id="fig|1121022.4.peg.2864"/>
<evidence type="ECO:0000256" key="1">
    <source>
        <dbReference type="ARBA" id="ARBA00007689"/>
    </source>
</evidence>
<dbReference type="SUPFAM" id="SSF54909">
    <property type="entry name" value="Dimeric alpha+beta barrel"/>
    <property type="match status" value="1"/>
</dbReference>
<evidence type="ECO:0000259" key="2">
    <source>
        <dbReference type="Pfam" id="PF03795"/>
    </source>
</evidence>
<comment type="caution">
    <text evidence="3">The sequence shown here is derived from an EMBL/GenBank/DDBJ whole genome shotgun (WGS) entry which is preliminary data.</text>
</comment>
<dbReference type="InterPro" id="IPR011008">
    <property type="entry name" value="Dimeric_a/b-barrel"/>
</dbReference>
<evidence type="ECO:0000313" key="4">
    <source>
        <dbReference type="Proteomes" id="UP000017837"/>
    </source>
</evidence>
<dbReference type="Proteomes" id="UP000017837">
    <property type="component" value="Unassembled WGS sequence"/>
</dbReference>
<dbReference type="InterPro" id="IPR005545">
    <property type="entry name" value="YCII"/>
</dbReference>
<dbReference type="Pfam" id="PF03795">
    <property type="entry name" value="YCII"/>
    <property type="match status" value="1"/>
</dbReference>
<dbReference type="OrthoDB" id="9814407at2"/>
<keyword evidence="4" id="KW-1185">Reference proteome</keyword>
<dbReference type="EMBL" id="AWGB01000030">
    <property type="protein sequence ID" value="ESQ89311.1"/>
    <property type="molecule type" value="Genomic_DNA"/>
</dbReference>
<dbReference type="PANTHER" id="PTHR37828">
    <property type="entry name" value="GSR2449 PROTEIN"/>
    <property type="match status" value="1"/>
</dbReference>
<accession>V4PM34</accession>
<dbReference type="RefSeq" id="WP_018081887.1">
    <property type="nucleotide sequence ID" value="NZ_AQWM01000008.1"/>
</dbReference>
<dbReference type="eggNOG" id="COG2350">
    <property type="taxonomic scope" value="Bacteria"/>
</dbReference>
<comment type="similarity">
    <text evidence="1">Belongs to the YciI family.</text>
</comment>
<proteinExistence type="inferred from homology"/>
<dbReference type="PANTHER" id="PTHR37828:SF1">
    <property type="entry name" value="YCII-RELATED DOMAIN-CONTAINING PROTEIN"/>
    <property type="match status" value="1"/>
</dbReference>
<protein>
    <recommendedName>
        <fullName evidence="2">YCII-related domain-containing protein</fullName>
    </recommendedName>
</protein>
<organism evidence="3 4">
    <name type="scientific">Asticcacaulis benevestitus DSM 16100 = ATCC BAA-896</name>
    <dbReference type="NCBI Taxonomy" id="1121022"/>
    <lineage>
        <taxon>Bacteria</taxon>
        <taxon>Pseudomonadati</taxon>
        <taxon>Pseudomonadota</taxon>
        <taxon>Alphaproteobacteria</taxon>
        <taxon>Caulobacterales</taxon>
        <taxon>Caulobacteraceae</taxon>
        <taxon>Asticcacaulis</taxon>
    </lineage>
</organism>
<dbReference type="AlphaFoldDB" id="V4PM34"/>
<dbReference type="Gene3D" id="3.30.70.1060">
    <property type="entry name" value="Dimeric alpha+beta barrel"/>
    <property type="match status" value="1"/>
</dbReference>
<reference evidence="3 4" key="1">
    <citation type="journal article" date="2014" name="Nature">
        <title>Sequential evolution of bacterial morphology by co-option of a developmental regulator.</title>
        <authorList>
            <person name="Jiang C."/>
            <person name="Brown P.J."/>
            <person name="Ducret A."/>
            <person name="Brun Y.V."/>
        </authorList>
    </citation>
    <scope>NUCLEOTIDE SEQUENCE [LARGE SCALE GENOMIC DNA]</scope>
    <source>
        <strain evidence="3 4">DSM 16100</strain>
    </source>
</reference>
<name>V4PM34_9CAUL</name>
<dbReference type="STRING" id="1121022.GCA_000376105_02221"/>